<gene>
    <name evidence="1" type="ORF">EXIGLDRAFT_735663</name>
</gene>
<dbReference type="AlphaFoldDB" id="A0A165PHB1"/>
<protein>
    <submittedName>
        <fullName evidence="1">Uncharacterized protein</fullName>
    </submittedName>
</protein>
<dbReference type="Proteomes" id="UP000077266">
    <property type="component" value="Unassembled WGS sequence"/>
</dbReference>
<accession>A0A165PHB1</accession>
<organism evidence="1 2">
    <name type="scientific">Exidia glandulosa HHB12029</name>
    <dbReference type="NCBI Taxonomy" id="1314781"/>
    <lineage>
        <taxon>Eukaryota</taxon>
        <taxon>Fungi</taxon>
        <taxon>Dikarya</taxon>
        <taxon>Basidiomycota</taxon>
        <taxon>Agaricomycotina</taxon>
        <taxon>Agaricomycetes</taxon>
        <taxon>Auriculariales</taxon>
        <taxon>Exidiaceae</taxon>
        <taxon>Exidia</taxon>
    </lineage>
</organism>
<dbReference type="EMBL" id="KV425889">
    <property type="protein sequence ID" value="KZW02178.1"/>
    <property type="molecule type" value="Genomic_DNA"/>
</dbReference>
<sequence>MSTHALPSDVLRLILELAVVAPRDTKQPYTSLFRISQICYIWLRPIAYGTVRITSAPALDAFCYAMTALRAREPQNTFFADAVRHLGVYIYTIRERSRVLGTRTEPPISAEALLISQARNLLTLAAECTSLTSFATNMSVRAAIHTERFFGAGTASVAVTHSQRLTHLDLGHDREMGWPFVPYYFRYDRDGLPVARPIVDLTKPEVIASLPALTHLAVHRSRCTTEFLPTVLRNRTLRVVLVYGIRMTRRNHPLAHWSMIRDPQLLLASAGGDTRVRFLTAEEHPASAFDCVHSDLWEAHLALGDDAFAIGGPDLA</sequence>
<dbReference type="InParanoid" id="A0A165PHB1"/>
<evidence type="ECO:0000313" key="1">
    <source>
        <dbReference type="EMBL" id="KZW02178.1"/>
    </source>
</evidence>
<reference evidence="1 2" key="1">
    <citation type="journal article" date="2016" name="Mol. Biol. Evol.">
        <title>Comparative Genomics of Early-Diverging Mushroom-Forming Fungi Provides Insights into the Origins of Lignocellulose Decay Capabilities.</title>
        <authorList>
            <person name="Nagy L.G."/>
            <person name="Riley R."/>
            <person name="Tritt A."/>
            <person name="Adam C."/>
            <person name="Daum C."/>
            <person name="Floudas D."/>
            <person name="Sun H."/>
            <person name="Yadav J.S."/>
            <person name="Pangilinan J."/>
            <person name="Larsson K.H."/>
            <person name="Matsuura K."/>
            <person name="Barry K."/>
            <person name="Labutti K."/>
            <person name="Kuo R."/>
            <person name="Ohm R.A."/>
            <person name="Bhattacharya S.S."/>
            <person name="Shirouzu T."/>
            <person name="Yoshinaga Y."/>
            <person name="Martin F.M."/>
            <person name="Grigoriev I.V."/>
            <person name="Hibbett D.S."/>
        </authorList>
    </citation>
    <scope>NUCLEOTIDE SEQUENCE [LARGE SCALE GENOMIC DNA]</scope>
    <source>
        <strain evidence="1 2">HHB12029</strain>
    </source>
</reference>
<evidence type="ECO:0000313" key="2">
    <source>
        <dbReference type="Proteomes" id="UP000077266"/>
    </source>
</evidence>
<dbReference type="OrthoDB" id="2998779at2759"/>
<keyword evidence="2" id="KW-1185">Reference proteome</keyword>
<proteinExistence type="predicted"/>
<name>A0A165PHB1_EXIGL</name>